<keyword evidence="7 10" id="KW-0067">ATP-binding</keyword>
<keyword evidence="5 10" id="KW-0547">Nucleotide-binding</keyword>
<dbReference type="Pfam" id="PF13671">
    <property type="entry name" value="AAA_33"/>
    <property type="match status" value="1"/>
</dbReference>
<dbReference type="GO" id="GO:0019521">
    <property type="term" value="P:D-gluconate metabolic process"/>
    <property type="evidence" value="ECO:0007669"/>
    <property type="project" value="UniProtKB-KW"/>
</dbReference>
<dbReference type="InterPro" id="IPR006001">
    <property type="entry name" value="Therm_gnt_kin"/>
</dbReference>
<evidence type="ECO:0000256" key="2">
    <source>
        <dbReference type="ARBA" id="ARBA00008420"/>
    </source>
</evidence>
<dbReference type="EMBL" id="FSQT01000001">
    <property type="protein sequence ID" value="SIM85295.1"/>
    <property type="molecule type" value="Genomic_DNA"/>
</dbReference>
<keyword evidence="4 10" id="KW-0808">Transferase</keyword>
<dbReference type="PANTHER" id="PTHR43442:SF3">
    <property type="entry name" value="GLUCONOKINASE-RELATED"/>
    <property type="match status" value="1"/>
</dbReference>
<keyword evidence="12" id="KW-1185">Reference proteome</keyword>
<dbReference type="Proteomes" id="UP000185124">
    <property type="component" value="Unassembled WGS sequence"/>
</dbReference>
<evidence type="ECO:0000256" key="9">
    <source>
        <dbReference type="ARBA" id="ARBA00048090"/>
    </source>
</evidence>
<proteinExistence type="inferred from homology"/>
<reference evidence="12" key="1">
    <citation type="submission" date="2016-12" db="EMBL/GenBank/DDBJ databases">
        <authorList>
            <person name="Varghese N."/>
            <person name="Submissions S."/>
        </authorList>
    </citation>
    <scope>NUCLEOTIDE SEQUENCE [LARGE SCALE GENOMIC DNA]</scope>
    <source>
        <strain evidence="12">DSM 45599</strain>
    </source>
</reference>
<dbReference type="EC" id="2.7.1.12" evidence="3 10"/>
<sequence>MTGEQGAGAGPGRRQPPRHVVVMGVSGAGKTTVARGISDLAGLTFAEADEFHSEANVARMRSGVPLDDAARWPWLRALADWMATRDAEGVSTVLACSALKRSYRDVLRQGPPSVDFVHLDGTAEVIRERMARRAGHYMPASLLDSQLAILERFEPGEPSGLVLDVSLPPEQLVSAAVDRLGLRTGAAAVGG</sequence>
<keyword evidence="8" id="KW-0311">Gluconate utilization</keyword>
<comment type="similarity">
    <text evidence="2 10">Belongs to the gluconokinase GntK/GntV family.</text>
</comment>
<dbReference type="SUPFAM" id="SSF52540">
    <property type="entry name" value="P-loop containing nucleoside triphosphate hydrolases"/>
    <property type="match status" value="1"/>
</dbReference>
<accession>A0A1N5WKX7</accession>
<dbReference type="GO" id="GO:0005737">
    <property type="term" value="C:cytoplasm"/>
    <property type="evidence" value="ECO:0007669"/>
    <property type="project" value="TreeGrafter"/>
</dbReference>
<evidence type="ECO:0000256" key="6">
    <source>
        <dbReference type="ARBA" id="ARBA00022777"/>
    </source>
</evidence>
<dbReference type="InterPro" id="IPR027417">
    <property type="entry name" value="P-loop_NTPase"/>
</dbReference>
<evidence type="ECO:0000256" key="1">
    <source>
        <dbReference type="ARBA" id="ARBA00004761"/>
    </source>
</evidence>
<protein>
    <recommendedName>
        <fullName evidence="3 10">Gluconokinase</fullName>
        <ecNumber evidence="3 10">2.7.1.12</ecNumber>
    </recommendedName>
</protein>
<dbReference type="Gene3D" id="3.40.50.300">
    <property type="entry name" value="P-loop containing nucleotide triphosphate hydrolases"/>
    <property type="match status" value="1"/>
</dbReference>
<dbReference type="NCBIfam" id="TIGR01313">
    <property type="entry name" value="therm_gnt_kin"/>
    <property type="match status" value="1"/>
</dbReference>
<dbReference type="AlphaFoldDB" id="A0A1N5WKX7"/>
<evidence type="ECO:0000313" key="11">
    <source>
        <dbReference type="EMBL" id="SIM85295.1"/>
    </source>
</evidence>
<dbReference type="FunFam" id="3.40.50.300:FF:000522">
    <property type="entry name" value="Gluconokinase"/>
    <property type="match status" value="1"/>
</dbReference>
<evidence type="ECO:0000256" key="7">
    <source>
        <dbReference type="ARBA" id="ARBA00022840"/>
    </source>
</evidence>
<dbReference type="PANTHER" id="PTHR43442">
    <property type="entry name" value="GLUCONOKINASE-RELATED"/>
    <property type="match status" value="1"/>
</dbReference>
<evidence type="ECO:0000256" key="10">
    <source>
        <dbReference type="RuleBase" id="RU363066"/>
    </source>
</evidence>
<evidence type="ECO:0000313" key="12">
    <source>
        <dbReference type="Proteomes" id="UP000185124"/>
    </source>
</evidence>
<organism evidence="11 12">
    <name type="scientific">Micromonospora cremea</name>
    <dbReference type="NCBI Taxonomy" id="709881"/>
    <lineage>
        <taxon>Bacteria</taxon>
        <taxon>Bacillati</taxon>
        <taxon>Actinomycetota</taxon>
        <taxon>Actinomycetes</taxon>
        <taxon>Micromonosporales</taxon>
        <taxon>Micromonosporaceae</taxon>
        <taxon>Micromonospora</taxon>
    </lineage>
</organism>
<evidence type="ECO:0000256" key="3">
    <source>
        <dbReference type="ARBA" id="ARBA00012054"/>
    </source>
</evidence>
<dbReference type="RefSeq" id="WP_074311485.1">
    <property type="nucleotide sequence ID" value="NZ_FSQT01000001.1"/>
</dbReference>
<dbReference type="GO" id="GO:0005524">
    <property type="term" value="F:ATP binding"/>
    <property type="evidence" value="ECO:0007669"/>
    <property type="project" value="UniProtKB-KW"/>
</dbReference>
<gene>
    <name evidence="11" type="ORF">SAMN04489832_2508</name>
</gene>
<keyword evidence="6 10" id="KW-0418">Kinase</keyword>
<evidence type="ECO:0000256" key="8">
    <source>
        <dbReference type="ARBA" id="ARBA00023064"/>
    </source>
</evidence>
<dbReference type="STRING" id="709881.SAMN04489832_2508"/>
<dbReference type="CDD" id="cd02021">
    <property type="entry name" value="GntK"/>
    <property type="match status" value="1"/>
</dbReference>
<dbReference type="OrthoDB" id="9795716at2"/>
<evidence type="ECO:0000256" key="4">
    <source>
        <dbReference type="ARBA" id="ARBA00022679"/>
    </source>
</evidence>
<comment type="pathway">
    <text evidence="1">Carbohydrate acid metabolism.</text>
</comment>
<evidence type="ECO:0000256" key="5">
    <source>
        <dbReference type="ARBA" id="ARBA00022741"/>
    </source>
</evidence>
<comment type="catalytic activity">
    <reaction evidence="9 10">
        <text>D-gluconate + ATP = 6-phospho-D-gluconate + ADP + H(+)</text>
        <dbReference type="Rhea" id="RHEA:19433"/>
        <dbReference type="ChEBI" id="CHEBI:15378"/>
        <dbReference type="ChEBI" id="CHEBI:18391"/>
        <dbReference type="ChEBI" id="CHEBI:30616"/>
        <dbReference type="ChEBI" id="CHEBI:58759"/>
        <dbReference type="ChEBI" id="CHEBI:456216"/>
        <dbReference type="EC" id="2.7.1.12"/>
    </reaction>
</comment>
<name>A0A1N5WKX7_9ACTN</name>
<dbReference type="GO" id="GO:0046316">
    <property type="term" value="F:gluconokinase activity"/>
    <property type="evidence" value="ECO:0007669"/>
    <property type="project" value="UniProtKB-EC"/>
</dbReference>